<accession>A0ABT3PVX1</accession>
<comment type="caution">
    <text evidence="1">The sequence shown here is derived from an EMBL/GenBank/DDBJ whole genome shotgun (WGS) entry which is preliminary data.</text>
</comment>
<protein>
    <submittedName>
        <fullName evidence="1">Uncharacterized protein</fullName>
    </submittedName>
</protein>
<organism evidence="1 2">
    <name type="scientific">Fodinibius salicampi</name>
    <dbReference type="NCBI Taxonomy" id="1920655"/>
    <lineage>
        <taxon>Bacteria</taxon>
        <taxon>Pseudomonadati</taxon>
        <taxon>Balneolota</taxon>
        <taxon>Balneolia</taxon>
        <taxon>Balneolales</taxon>
        <taxon>Balneolaceae</taxon>
        <taxon>Fodinibius</taxon>
    </lineage>
</organism>
<sequence>MLNGKGNLIQKIGKEGRGPGEFQNAGSFLTVHDSLAVTDGPSHKIEVFQYLNTKYEHIRTIDIENQKLLGNLLGLTDKGILLENDIWLSPFAPKNPTETAISFLDHKGDILQDTLFSVPIHEFVVHDNSETAFVRGKIFGNSSKLAYDDNKGRIYSLWTDKLSIDYFTLDGERHHAFSYPLLQPVNITKVERDSALNRLDEPTRDIMRKHMPDVKPIAGHMVVDDQQRLWVELLSEELGHGWFAFSADGEPLFHIKIPHHNAILQDIRGNTFLWNYTNKKGVPTAVKSRVNIPEV</sequence>
<evidence type="ECO:0000313" key="1">
    <source>
        <dbReference type="EMBL" id="MCW9711946.1"/>
    </source>
</evidence>
<proteinExistence type="predicted"/>
<evidence type="ECO:0000313" key="2">
    <source>
        <dbReference type="Proteomes" id="UP001207337"/>
    </source>
</evidence>
<keyword evidence="2" id="KW-1185">Reference proteome</keyword>
<name>A0ABT3PVX1_9BACT</name>
<dbReference type="EMBL" id="JAJNDC010000001">
    <property type="protein sequence ID" value="MCW9711946.1"/>
    <property type="molecule type" value="Genomic_DNA"/>
</dbReference>
<reference evidence="1 2" key="1">
    <citation type="submission" date="2021-11" db="EMBL/GenBank/DDBJ databases">
        <title>Aliifidinibius sp. nov., a new bacterium isolated from saline soil.</title>
        <authorList>
            <person name="Galisteo C."/>
            <person name="De La Haba R."/>
            <person name="Sanchez-Porro C."/>
            <person name="Ventosa A."/>
        </authorList>
    </citation>
    <scope>NUCLEOTIDE SEQUENCE [LARGE SCALE GENOMIC DNA]</scope>
    <source>
        <strain evidence="1 2">KACC 190600</strain>
    </source>
</reference>
<dbReference type="Proteomes" id="UP001207337">
    <property type="component" value="Unassembled WGS sequence"/>
</dbReference>
<gene>
    <name evidence="1" type="ORF">LQ318_03420</name>
</gene>